<dbReference type="RefSeq" id="XP_056036415.1">
    <property type="nucleotide sequence ID" value="XM_056180926.1"/>
</dbReference>
<dbReference type="SUPFAM" id="SSF103657">
    <property type="entry name" value="BAR/IMD domain-like"/>
    <property type="match status" value="1"/>
</dbReference>
<evidence type="ECO:0000256" key="4">
    <source>
        <dbReference type="SAM" id="MobiDB-lite"/>
    </source>
</evidence>
<dbReference type="Gene3D" id="1.20.1270.60">
    <property type="entry name" value="Arfaptin homology (AH) domain/BAR domain"/>
    <property type="match status" value="1"/>
</dbReference>
<proteinExistence type="predicted"/>
<feature type="coiled-coil region" evidence="3">
    <location>
        <begin position="183"/>
        <end position="217"/>
    </location>
</feature>
<dbReference type="Pfam" id="PF00620">
    <property type="entry name" value="RhoGAP"/>
    <property type="match status" value="1"/>
</dbReference>
<feature type="compositionally biased region" description="Pro residues" evidence="4">
    <location>
        <begin position="377"/>
        <end position="394"/>
    </location>
</feature>
<dbReference type="InterPro" id="IPR031160">
    <property type="entry name" value="F_BAR_dom"/>
</dbReference>
<protein>
    <submittedName>
        <fullName evidence="7">RhoGAP Rga7</fullName>
    </submittedName>
</protein>
<feature type="region of interest" description="Disordered" evidence="4">
    <location>
        <begin position="295"/>
        <end position="471"/>
    </location>
</feature>
<dbReference type="Proteomes" id="UP001212411">
    <property type="component" value="Chromosome 1"/>
</dbReference>
<evidence type="ECO:0000313" key="7">
    <source>
        <dbReference type="EMBL" id="WBW72172.1"/>
    </source>
</evidence>
<dbReference type="PROSITE" id="PS50238">
    <property type="entry name" value="RHOGAP"/>
    <property type="match status" value="1"/>
</dbReference>
<keyword evidence="8" id="KW-1185">Reference proteome</keyword>
<dbReference type="SMART" id="SM00324">
    <property type="entry name" value="RhoGAP"/>
    <property type="match status" value="1"/>
</dbReference>
<dbReference type="GO" id="GO:0005096">
    <property type="term" value="F:GTPase activator activity"/>
    <property type="evidence" value="ECO:0007669"/>
    <property type="project" value="UniProtKB-KW"/>
</dbReference>
<accession>A0AAE9W9D8</accession>
<keyword evidence="2 3" id="KW-0175">Coiled coil</keyword>
<dbReference type="SUPFAM" id="SSF48350">
    <property type="entry name" value="GTPase activation domain, GAP"/>
    <property type="match status" value="1"/>
</dbReference>
<dbReference type="EMBL" id="CP115611">
    <property type="protein sequence ID" value="WBW72172.1"/>
    <property type="molecule type" value="Genomic_DNA"/>
</dbReference>
<dbReference type="PROSITE" id="PS51741">
    <property type="entry name" value="F_BAR"/>
    <property type="match status" value="1"/>
</dbReference>
<dbReference type="InterPro" id="IPR008936">
    <property type="entry name" value="Rho_GTPase_activation_prot"/>
</dbReference>
<dbReference type="InterPro" id="IPR050729">
    <property type="entry name" value="Rho-GAP"/>
</dbReference>
<keyword evidence="1" id="KW-0343">GTPase activation</keyword>
<reference evidence="7 8" key="1">
    <citation type="journal article" date="2023" name="G3 (Bethesda)">
        <title>A high-quality reference genome for the fission yeast Schizosaccharomyces osmophilus.</title>
        <authorList>
            <person name="Jia G.S."/>
            <person name="Zhang W.C."/>
            <person name="Liang Y."/>
            <person name="Liu X.H."/>
            <person name="Rhind N."/>
            <person name="Pidoux A."/>
            <person name="Brysch-Herzberg M."/>
            <person name="Du L.L."/>
        </authorList>
    </citation>
    <scope>NUCLEOTIDE SEQUENCE [LARGE SCALE GENOMIC DNA]</scope>
    <source>
        <strain evidence="7 8">CBS 15793</strain>
    </source>
</reference>
<feature type="domain" description="F-BAR" evidence="6">
    <location>
        <begin position="13"/>
        <end position="287"/>
    </location>
</feature>
<feature type="compositionally biased region" description="Low complexity" evidence="4">
    <location>
        <begin position="316"/>
        <end position="341"/>
    </location>
</feature>
<dbReference type="Pfam" id="PF00611">
    <property type="entry name" value="FCH"/>
    <property type="match status" value="1"/>
</dbReference>
<dbReference type="Gene3D" id="1.10.555.10">
    <property type="entry name" value="Rho GTPase activation protein"/>
    <property type="match status" value="1"/>
</dbReference>
<feature type="compositionally biased region" description="Polar residues" evidence="4">
    <location>
        <begin position="417"/>
        <end position="445"/>
    </location>
</feature>
<feature type="compositionally biased region" description="Polar residues" evidence="4">
    <location>
        <begin position="460"/>
        <end position="471"/>
    </location>
</feature>
<dbReference type="GO" id="GO:0032153">
    <property type="term" value="C:cell division site"/>
    <property type="evidence" value="ECO:0007669"/>
    <property type="project" value="UniProtKB-ARBA"/>
</dbReference>
<feature type="domain" description="Rho-GAP" evidence="5">
    <location>
        <begin position="479"/>
        <end position="665"/>
    </location>
</feature>
<dbReference type="PANTHER" id="PTHR23176:SF137">
    <property type="entry name" value="RHO-GTPASE-ACTIVATING PROTEIN 7-RELATED"/>
    <property type="match status" value="1"/>
</dbReference>
<dbReference type="PANTHER" id="PTHR23176">
    <property type="entry name" value="RHO/RAC/CDC GTPASE-ACTIVATING PROTEIN"/>
    <property type="match status" value="1"/>
</dbReference>
<evidence type="ECO:0000313" key="8">
    <source>
        <dbReference type="Proteomes" id="UP001212411"/>
    </source>
</evidence>
<evidence type="ECO:0000259" key="6">
    <source>
        <dbReference type="PROSITE" id="PS51741"/>
    </source>
</evidence>
<evidence type="ECO:0000256" key="1">
    <source>
        <dbReference type="ARBA" id="ARBA00022468"/>
    </source>
</evidence>
<dbReference type="InterPro" id="IPR000198">
    <property type="entry name" value="RhoGAP_dom"/>
</dbReference>
<evidence type="ECO:0000256" key="3">
    <source>
        <dbReference type="SAM" id="Coils"/>
    </source>
</evidence>
<dbReference type="InterPro" id="IPR027267">
    <property type="entry name" value="AH/BAR_dom_sf"/>
</dbReference>
<dbReference type="AlphaFoldDB" id="A0AAE9W9D8"/>
<dbReference type="GeneID" id="80875615"/>
<gene>
    <name evidence="7" type="primary">rga7</name>
    <name evidence="7" type="ORF">SOMG_02134</name>
</gene>
<evidence type="ECO:0000259" key="5">
    <source>
        <dbReference type="PROSITE" id="PS50238"/>
    </source>
</evidence>
<dbReference type="KEGG" id="som:SOMG_02134"/>
<dbReference type="GO" id="GO:0005938">
    <property type="term" value="C:cell cortex"/>
    <property type="evidence" value="ECO:0007669"/>
    <property type="project" value="UniProtKB-ARBA"/>
</dbReference>
<dbReference type="InterPro" id="IPR001060">
    <property type="entry name" value="FCH_dom"/>
</dbReference>
<sequence length="668" mass="74614">MDAETKTDILKDPKVETILHSELGLSILNDRIKSHLNISKEFANFLKKRAVLEEQSAKDLQKIAKSFLETFQDNHASSSSFPAVLVKSLQIHEQLAANSFTQHKAFSTCSDEVLDFYKGCDRKRKSIKEYAKRQENSYLEAVVHMDKSKARFKSAESDYNHTLDQKNASDNQKKVGFFKPKSNAQLSRLEEEARSKAESAESDMKSNIQNAQTAQQELLLIHRPNYIKQFFSLQKEIEASLNCNYLRYTKLCETHTVMNGVLIRPQNISTQSCGFEHALHNFDSNADFRQYVLDSSSRRKNDQNPSDASKTKIVQPPSSYGPSNTSSTPPSVNISTPTNPTHISTPSTNNFNRPMTSHNQIASNSQKPQPQETLPSPTKPLKPAPAPAPAPPNPALSSRGSPSPTKSETIHPLPEVQTPTATNPPNIDTNPLPPSTQTKLKTSDSAKPPSPNFFPAQDIVESNNKPQSPVSDSTILFGAHLEAILLREHSNVPNVVVQCTTQIETFGLNIQGIYRIPSSAAKVLALRQQFTKEPLTILNSAKDYGNDVHSLADLLKSFFRELSEPLIPNQHYNDFIDAGKVEDEARRRDAVHRAINDLPDANYSTIRHLTIHLTKIKDNSDVNKMSTNNLAIIWGPTLLKQATIPEISSFSRTIEILIDYCFTIFDYD</sequence>
<evidence type="ECO:0000256" key="2">
    <source>
        <dbReference type="PROSITE-ProRule" id="PRU01077"/>
    </source>
</evidence>
<name>A0AAE9W9D8_9SCHI</name>
<dbReference type="GO" id="GO:0007165">
    <property type="term" value="P:signal transduction"/>
    <property type="evidence" value="ECO:0007669"/>
    <property type="project" value="InterPro"/>
</dbReference>
<feature type="compositionally biased region" description="Polar residues" evidence="4">
    <location>
        <begin position="342"/>
        <end position="372"/>
    </location>
</feature>
<organism evidence="7 8">
    <name type="scientific">Schizosaccharomyces osmophilus</name>
    <dbReference type="NCBI Taxonomy" id="2545709"/>
    <lineage>
        <taxon>Eukaryota</taxon>
        <taxon>Fungi</taxon>
        <taxon>Dikarya</taxon>
        <taxon>Ascomycota</taxon>
        <taxon>Taphrinomycotina</taxon>
        <taxon>Schizosaccharomycetes</taxon>
        <taxon>Schizosaccharomycetales</taxon>
        <taxon>Schizosaccharomycetaceae</taxon>
        <taxon>Schizosaccharomyces</taxon>
    </lineage>
</organism>